<name>A0A448XS57_9PLAT</name>
<proteinExistence type="predicted"/>
<comment type="caution">
    <text evidence="1">The sequence shown here is derived from an EMBL/GenBank/DDBJ whole genome shotgun (WGS) entry which is preliminary data.</text>
</comment>
<organism evidence="1 2">
    <name type="scientific">Protopolystoma xenopodis</name>
    <dbReference type="NCBI Taxonomy" id="117903"/>
    <lineage>
        <taxon>Eukaryota</taxon>
        <taxon>Metazoa</taxon>
        <taxon>Spiralia</taxon>
        <taxon>Lophotrochozoa</taxon>
        <taxon>Platyhelminthes</taxon>
        <taxon>Monogenea</taxon>
        <taxon>Polyopisthocotylea</taxon>
        <taxon>Polystomatidea</taxon>
        <taxon>Polystomatidae</taxon>
        <taxon>Protopolystoma</taxon>
    </lineage>
</organism>
<evidence type="ECO:0000313" key="1">
    <source>
        <dbReference type="EMBL" id="VEL43526.1"/>
    </source>
</evidence>
<keyword evidence="2" id="KW-1185">Reference proteome</keyword>
<dbReference type="OrthoDB" id="6235619at2759"/>
<reference evidence="1" key="1">
    <citation type="submission" date="2018-11" db="EMBL/GenBank/DDBJ databases">
        <authorList>
            <consortium name="Pathogen Informatics"/>
        </authorList>
    </citation>
    <scope>NUCLEOTIDE SEQUENCE</scope>
</reference>
<protein>
    <submittedName>
        <fullName evidence="1">Uncharacterized protein</fullName>
    </submittedName>
</protein>
<gene>
    <name evidence="1" type="ORF">PXEA_LOCUS36966</name>
</gene>
<dbReference type="EMBL" id="CAAALY010282358">
    <property type="protein sequence ID" value="VEL43526.1"/>
    <property type="molecule type" value="Genomic_DNA"/>
</dbReference>
<accession>A0A448XS57</accession>
<sequence length="258" mass="27935">MPIFSQAGLAVDIGGGGGVHDDFVGSSTSSFMEAARRLARSYYSHVALDPRPITRGLVDVQAAFEVAYSQLGEFERLQTTISHVGFATVGLEQALRRGLVELELIGRQVRDHIAGLAASEHFNLRLMDQLRRIDGDLASGVEAGRSLELGSGSWTGRPTSQSDGLVPTSVKKKLQRACAAPRLDLDPYDLDVNADVDLDGDIEVDIDGSNGLEVLLSGETAPQAAWLAEVRRDLADRHAEFSFLQIALWRQTAGLRRP</sequence>
<dbReference type="Proteomes" id="UP000784294">
    <property type="component" value="Unassembled WGS sequence"/>
</dbReference>
<feature type="non-terminal residue" evidence="1">
    <location>
        <position position="258"/>
    </location>
</feature>
<evidence type="ECO:0000313" key="2">
    <source>
        <dbReference type="Proteomes" id="UP000784294"/>
    </source>
</evidence>
<dbReference type="AlphaFoldDB" id="A0A448XS57"/>